<dbReference type="Pfam" id="PF02350">
    <property type="entry name" value="Epimerase_2"/>
    <property type="match status" value="1"/>
</dbReference>
<dbReference type="InterPro" id="IPR029767">
    <property type="entry name" value="WecB-like"/>
</dbReference>
<proteinExistence type="predicted"/>
<accession>E7C4T1</accession>
<dbReference type="InterPro" id="IPR003331">
    <property type="entry name" value="UDP_GlcNAc_Epimerase_2_dom"/>
</dbReference>
<dbReference type="InterPro" id="IPR020004">
    <property type="entry name" value="UDP-GlcNAc_Epase"/>
</dbReference>
<dbReference type="GO" id="GO:0006047">
    <property type="term" value="P:UDP-N-acetylglucosamine metabolic process"/>
    <property type="evidence" value="ECO:0007669"/>
    <property type="project" value="InterPro"/>
</dbReference>
<dbReference type="GO" id="GO:0004553">
    <property type="term" value="F:hydrolase activity, hydrolyzing O-glycosyl compounds"/>
    <property type="evidence" value="ECO:0007669"/>
    <property type="project" value="InterPro"/>
</dbReference>
<reference evidence="2" key="1">
    <citation type="submission" date="2010-01" db="EMBL/GenBank/DDBJ databases">
        <title>Genome fragments of uncultured bacteria from the North Pacific subtropical Gyre.</title>
        <authorList>
            <person name="Pham V.D."/>
            <person name="Delong E.F."/>
        </authorList>
    </citation>
    <scope>NUCLEOTIDE SEQUENCE</scope>
</reference>
<dbReference type="PANTHER" id="PTHR43174">
    <property type="entry name" value="UDP-N-ACETYLGLUCOSAMINE 2-EPIMERASE"/>
    <property type="match status" value="1"/>
</dbReference>
<sequence>MKKKICIVTGTRAEYGQLRRLIELVQKDTNLDLQLLVTGTHLSHEFGYTVNEIENDGFPITRELEMLISSDTPQSISKSTGLAMISFADAFSELRPNLVVLLGDRYEIFAAATSAYLAQIPIAHLHGGEITQGAFDDAIRHSITKMSWWHFVATAEFKKRVMQLGEDSSRIFVTGGMGVDMIQSVKLLEKSELEENLKCRFGERNLLITYHPETLGAESSKNLFGEIIQALSLLQDTMLFFTAPNSDTDGRIISKMIENYVNKNDNAYYFKSMGTQKFLSTLQYIDGIVGNSSSGITEVPSFKIATINLGDRQKGRPKAESVIDCGIEKTQIFEAIQKIYSKSFISKLNTVVNPYGEGGGSEKILQIIKSRDLPTTLQKEFKDVKQ</sequence>
<organism evidence="2">
    <name type="scientific">uncultured gamma proteobacterium HF0500_05P21</name>
    <dbReference type="NCBI Taxonomy" id="723572"/>
    <lineage>
        <taxon>Bacteria</taxon>
        <taxon>Pseudomonadati</taxon>
        <taxon>Pseudomonadota</taxon>
        <taxon>Gammaproteobacteria</taxon>
        <taxon>environmental samples</taxon>
    </lineage>
</organism>
<dbReference type="PANTHER" id="PTHR43174:SF3">
    <property type="entry name" value="UDP-N-ACETYLGLUCOSAMINE 2-EPIMERASE"/>
    <property type="match status" value="1"/>
</dbReference>
<evidence type="ECO:0000313" key="2">
    <source>
        <dbReference type="EMBL" id="ADI22455.1"/>
    </source>
</evidence>
<evidence type="ECO:0000259" key="1">
    <source>
        <dbReference type="Pfam" id="PF02350"/>
    </source>
</evidence>
<dbReference type="NCBIfam" id="TIGR03568">
    <property type="entry name" value="NeuC_NnaA"/>
    <property type="match status" value="1"/>
</dbReference>
<dbReference type="EMBL" id="GU567986">
    <property type="protein sequence ID" value="ADI22455.1"/>
    <property type="molecule type" value="Genomic_DNA"/>
</dbReference>
<dbReference type="CDD" id="cd03786">
    <property type="entry name" value="GTB_UDP-GlcNAc_2-Epimerase"/>
    <property type="match status" value="1"/>
</dbReference>
<dbReference type="Gene3D" id="3.40.50.2000">
    <property type="entry name" value="Glycogen Phosphorylase B"/>
    <property type="match status" value="2"/>
</dbReference>
<protein>
    <submittedName>
        <fullName evidence="2">UDP-N-acetylglucosamine 2-epimerase</fullName>
    </submittedName>
</protein>
<dbReference type="SUPFAM" id="SSF53756">
    <property type="entry name" value="UDP-Glycosyltransferase/glycogen phosphorylase"/>
    <property type="match status" value="1"/>
</dbReference>
<dbReference type="AlphaFoldDB" id="E7C4T1"/>
<feature type="domain" description="UDP-N-acetylglucosamine 2-epimerase" evidence="1">
    <location>
        <begin position="25"/>
        <end position="369"/>
    </location>
</feature>
<name>E7C4T1_9GAMM</name>